<keyword evidence="3" id="KW-1185">Reference proteome</keyword>
<proteinExistence type="predicted"/>
<name>A0A9X3MLQ1_9ACTN</name>
<dbReference type="InterPro" id="IPR000073">
    <property type="entry name" value="AB_hydrolase_1"/>
</dbReference>
<sequence length="254" mass="26847">MLHFESVGEGPAVLLIMGLGLPGDAWWRTVPVLARSLRVVTFDNRGCGRSERPAGGLTLAGMAADAVSVLDAAGIARAHVYGISMGGMIAQELTLRHPERVDSLVLGATSAGGAAATPPDRETLAFLGRRATVPDEEGRWASVPYVYSERTRHSSGERIGEDFARRRAYRFDPVGYGAQLAAATGHDAATRLGDIAAPTLVVHGAEDRMIPPANGRALAARIAGSRLLELDDAAHLYTTDEPAADEAVLEFLAR</sequence>
<dbReference type="InterPro" id="IPR050471">
    <property type="entry name" value="AB_hydrolase"/>
</dbReference>
<evidence type="ECO:0000313" key="3">
    <source>
        <dbReference type="Proteomes" id="UP001149140"/>
    </source>
</evidence>
<dbReference type="PANTHER" id="PTHR43433:SF5">
    <property type="entry name" value="AB HYDROLASE-1 DOMAIN-CONTAINING PROTEIN"/>
    <property type="match status" value="1"/>
</dbReference>
<dbReference type="AlphaFoldDB" id="A0A9X3MLQ1"/>
<protein>
    <submittedName>
        <fullName evidence="2">Alpha/beta hydrolase</fullName>
    </submittedName>
</protein>
<dbReference type="PANTHER" id="PTHR43433">
    <property type="entry name" value="HYDROLASE, ALPHA/BETA FOLD FAMILY PROTEIN"/>
    <property type="match status" value="1"/>
</dbReference>
<dbReference type="RefSeq" id="WP_270037298.1">
    <property type="nucleotide sequence ID" value="NZ_JAPDOD010000001.1"/>
</dbReference>
<dbReference type="Gene3D" id="3.40.50.1820">
    <property type="entry name" value="alpha/beta hydrolase"/>
    <property type="match status" value="1"/>
</dbReference>
<dbReference type="Proteomes" id="UP001149140">
    <property type="component" value="Unassembled WGS sequence"/>
</dbReference>
<keyword evidence="2" id="KW-0378">Hydrolase</keyword>
<dbReference type="EMBL" id="JAPDOD010000001">
    <property type="protein sequence ID" value="MDA0158704.1"/>
    <property type="molecule type" value="Genomic_DNA"/>
</dbReference>
<dbReference type="PRINTS" id="PR00111">
    <property type="entry name" value="ABHYDROLASE"/>
</dbReference>
<evidence type="ECO:0000259" key="1">
    <source>
        <dbReference type="Pfam" id="PF00561"/>
    </source>
</evidence>
<feature type="domain" description="AB hydrolase-1" evidence="1">
    <location>
        <begin position="11"/>
        <end position="236"/>
    </location>
</feature>
<accession>A0A9X3MLQ1</accession>
<dbReference type="SUPFAM" id="SSF53474">
    <property type="entry name" value="alpha/beta-Hydrolases"/>
    <property type="match status" value="1"/>
</dbReference>
<dbReference type="Pfam" id="PF00561">
    <property type="entry name" value="Abhydrolase_1"/>
    <property type="match status" value="1"/>
</dbReference>
<dbReference type="GO" id="GO:0004806">
    <property type="term" value="F:triacylglycerol lipase activity"/>
    <property type="evidence" value="ECO:0007669"/>
    <property type="project" value="TreeGrafter"/>
</dbReference>
<dbReference type="GO" id="GO:0046503">
    <property type="term" value="P:glycerolipid catabolic process"/>
    <property type="evidence" value="ECO:0007669"/>
    <property type="project" value="TreeGrafter"/>
</dbReference>
<dbReference type="InterPro" id="IPR029058">
    <property type="entry name" value="AB_hydrolase_fold"/>
</dbReference>
<comment type="caution">
    <text evidence="2">The sequence shown here is derived from an EMBL/GenBank/DDBJ whole genome shotgun (WGS) entry which is preliminary data.</text>
</comment>
<reference evidence="2" key="1">
    <citation type="submission" date="2022-10" db="EMBL/GenBank/DDBJ databases">
        <title>The WGS of Solirubrobacter ginsenosidimutans DSM 21036.</title>
        <authorList>
            <person name="Jiang Z."/>
        </authorList>
    </citation>
    <scope>NUCLEOTIDE SEQUENCE</scope>
    <source>
        <strain evidence="2">DSM 21036</strain>
    </source>
</reference>
<gene>
    <name evidence="2" type="ORF">OM076_00390</name>
</gene>
<organism evidence="2 3">
    <name type="scientific">Solirubrobacter ginsenosidimutans</name>
    <dbReference type="NCBI Taxonomy" id="490573"/>
    <lineage>
        <taxon>Bacteria</taxon>
        <taxon>Bacillati</taxon>
        <taxon>Actinomycetota</taxon>
        <taxon>Thermoleophilia</taxon>
        <taxon>Solirubrobacterales</taxon>
        <taxon>Solirubrobacteraceae</taxon>
        <taxon>Solirubrobacter</taxon>
    </lineage>
</organism>
<evidence type="ECO:0000313" key="2">
    <source>
        <dbReference type="EMBL" id="MDA0158704.1"/>
    </source>
</evidence>